<evidence type="ECO:0008006" key="3">
    <source>
        <dbReference type="Google" id="ProtNLM"/>
    </source>
</evidence>
<comment type="caution">
    <text evidence="1">The sequence shown here is derived from an EMBL/GenBank/DDBJ whole genome shotgun (WGS) entry which is preliminary data.</text>
</comment>
<keyword evidence="2" id="KW-1185">Reference proteome</keyword>
<name>A0A8S1TCB5_PAROT</name>
<dbReference type="OMA" id="YDFNNIQ"/>
<proteinExistence type="predicted"/>
<organism evidence="1 2">
    <name type="scientific">Paramecium octaurelia</name>
    <dbReference type="NCBI Taxonomy" id="43137"/>
    <lineage>
        <taxon>Eukaryota</taxon>
        <taxon>Sar</taxon>
        <taxon>Alveolata</taxon>
        <taxon>Ciliophora</taxon>
        <taxon>Intramacronucleata</taxon>
        <taxon>Oligohymenophorea</taxon>
        <taxon>Peniculida</taxon>
        <taxon>Parameciidae</taxon>
        <taxon>Paramecium</taxon>
    </lineage>
</organism>
<evidence type="ECO:0000313" key="1">
    <source>
        <dbReference type="EMBL" id="CAD8150855.1"/>
    </source>
</evidence>
<gene>
    <name evidence="1" type="ORF">POCTA_138.1.T0240170</name>
</gene>
<dbReference type="EMBL" id="CAJJDP010000024">
    <property type="protein sequence ID" value="CAD8150855.1"/>
    <property type="molecule type" value="Genomic_DNA"/>
</dbReference>
<dbReference type="AlphaFoldDB" id="A0A8S1TCB5"/>
<reference evidence="1" key="1">
    <citation type="submission" date="2021-01" db="EMBL/GenBank/DDBJ databases">
        <authorList>
            <consortium name="Genoscope - CEA"/>
            <person name="William W."/>
        </authorList>
    </citation>
    <scope>NUCLEOTIDE SEQUENCE</scope>
</reference>
<dbReference type="Proteomes" id="UP000683925">
    <property type="component" value="Unassembled WGS sequence"/>
</dbReference>
<accession>A0A8S1TCB5</accession>
<dbReference type="OrthoDB" id="310387at2759"/>
<evidence type="ECO:0000313" key="2">
    <source>
        <dbReference type="Proteomes" id="UP000683925"/>
    </source>
</evidence>
<protein>
    <recommendedName>
        <fullName evidence="3">Protein kinase domain-containing protein</fullName>
    </recommendedName>
</protein>
<sequence>MKGWLDMYKVTQKVKRNNNQVGQIFNFEKNNYLITKKIDDHLDYEFPQNECFSLAQLIEAMKCNCIKIYKGQVLIIILQVLKHLQQLHQMNLSHGRLKPQNIVIQLKNEKDHKLSIVQSQISIQQVYFINYRIIDEVEYEINCSQDVDDIIGCCIELIKAYSKTLCEQLQFIVDNLNQYKNDKKERDIQQLFFFLYLQIKDCVDLSNQKVKTVRISPSNFFGQVNNNIQCYEGEEYGLLSKRQRNQTIFITKFLKVIHFQLVDCELQLQNDPIENGIDQLVSHFDAHQLKQEEYQIFTIFESIIRQQMMKIIWKNYGEFLESNKQENNEEKLVQIIKIMNQTNKQILNNHLIIFLKEYKNIKQLNDEIQKDIDKYQKFDITYHEQKAKDQFILELKVQAQNYDFNNIQVFIDNIKTQVKQELHKFYYQILEHKRITHDFS</sequence>